<dbReference type="GO" id="GO:0010041">
    <property type="term" value="P:response to iron(III) ion"/>
    <property type="evidence" value="ECO:0007669"/>
    <property type="project" value="TreeGrafter"/>
</dbReference>
<evidence type="ECO:0000256" key="2">
    <source>
        <dbReference type="ARBA" id="ARBA00022475"/>
    </source>
</evidence>
<dbReference type="GO" id="GO:0009103">
    <property type="term" value="P:lipopolysaccharide biosynthetic process"/>
    <property type="evidence" value="ECO:0007669"/>
    <property type="project" value="UniProtKB-ARBA"/>
</dbReference>
<dbReference type="STRING" id="84035.SAMN05660742_103194"/>
<evidence type="ECO:0000256" key="4">
    <source>
        <dbReference type="ARBA" id="ARBA00022679"/>
    </source>
</evidence>
<gene>
    <name evidence="10" type="ORF">SAMN05660742_103194</name>
</gene>
<dbReference type="InterPro" id="IPR050297">
    <property type="entry name" value="LipidA_mod_glycosyltrf_83"/>
</dbReference>
<accession>A0A1H6WDS7</accession>
<feature type="transmembrane region" description="Helical" evidence="8">
    <location>
        <begin position="198"/>
        <end position="219"/>
    </location>
</feature>
<evidence type="ECO:0000313" key="10">
    <source>
        <dbReference type="EMBL" id="SEJ10970.1"/>
    </source>
</evidence>
<name>A0A1H6WDS7_9FIRM</name>
<sequence>MTKNGYCDFFILLVISSIIVFFNLGGIPLLDPDEPVYAETAKEMFLNHDFISPRIYGEFWYDKPPMYYWLVAAASHIFGSGEFAARLPSALLSIVCLSSVYLFVRKLFNNRTAMLSALILATSIEYFYLSKAAVTDITLTLCMTVSLLSFMTRRYYIFYLFMGLAILTKGPIGFMPAVIAAIYLVITRNLSALRNMKVFSGLLLIFLVCVPWYGIMYHLHGTDFIDTFFGFHNLTRFASPEHPTQTWWWYYIPVLLVGFFPWSALLVQSVYHSIVDATKQSQEIIFLNIWAGFVFLFFSIAQTKLVSYILPMYPAIAILVAWHIDQIWDGYYYAKRQYIWGSIIFILTAGAIYGAFQGLETLPELSMGVFLLSFVLGFMGIFTAYFLWNHQIKNAFCIHILGMIGISAVIFGYVFPAVAPKFSSAETVKEFMPVYDSYSPVYISKFLRPGFAFYGNVYGNELYFSPTSIPDFNMILQKDPQAYFVLRDIDYKKIPESIKTQFILLKTINNQIILKSKEETTINPE</sequence>
<dbReference type="AlphaFoldDB" id="A0A1H6WDS7"/>
<feature type="transmembrane region" description="Helical" evidence="8">
    <location>
        <begin position="368"/>
        <end position="388"/>
    </location>
</feature>
<feature type="transmembrane region" description="Helical" evidence="8">
    <location>
        <begin position="306"/>
        <end position="325"/>
    </location>
</feature>
<keyword evidence="2" id="KW-1003">Cell membrane</keyword>
<dbReference type="GO" id="GO:0016763">
    <property type="term" value="F:pentosyltransferase activity"/>
    <property type="evidence" value="ECO:0007669"/>
    <property type="project" value="TreeGrafter"/>
</dbReference>
<evidence type="ECO:0000259" key="9">
    <source>
        <dbReference type="Pfam" id="PF13231"/>
    </source>
</evidence>
<dbReference type="PANTHER" id="PTHR33908:SF3">
    <property type="entry name" value="UNDECAPRENYL PHOSPHATE-ALPHA-4-AMINO-4-DEOXY-L-ARABINOSE ARABINOSYL TRANSFERASE"/>
    <property type="match status" value="1"/>
</dbReference>
<keyword evidence="7 8" id="KW-0472">Membrane</keyword>
<dbReference type="EMBL" id="FNZK01000003">
    <property type="protein sequence ID" value="SEJ10970.1"/>
    <property type="molecule type" value="Genomic_DNA"/>
</dbReference>
<dbReference type="Pfam" id="PF13231">
    <property type="entry name" value="PMT_2"/>
    <property type="match status" value="1"/>
</dbReference>
<reference evidence="11" key="1">
    <citation type="submission" date="2016-10" db="EMBL/GenBank/DDBJ databases">
        <authorList>
            <person name="Varghese N."/>
            <person name="Submissions S."/>
        </authorList>
    </citation>
    <scope>NUCLEOTIDE SEQUENCE [LARGE SCALE GENOMIC DNA]</scope>
    <source>
        <strain evidence="11">DSM 2179</strain>
    </source>
</reference>
<organism evidence="10 11">
    <name type="scientific">Propionispira arboris</name>
    <dbReference type="NCBI Taxonomy" id="84035"/>
    <lineage>
        <taxon>Bacteria</taxon>
        <taxon>Bacillati</taxon>
        <taxon>Bacillota</taxon>
        <taxon>Negativicutes</taxon>
        <taxon>Selenomonadales</taxon>
        <taxon>Selenomonadaceae</taxon>
        <taxon>Propionispira</taxon>
    </lineage>
</organism>
<proteinExistence type="predicted"/>
<feature type="transmembrane region" description="Helical" evidence="8">
    <location>
        <begin position="337"/>
        <end position="356"/>
    </location>
</feature>
<feature type="transmembrane region" description="Helical" evidence="8">
    <location>
        <begin position="9"/>
        <end position="30"/>
    </location>
</feature>
<feature type="transmembrane region" description="Helical" evidence="8">
    <location>
        <begin position="125"/>
        <end position="150"/>
    </location>
</feature>
<keyword evidence="4 10" id="KW-0808">Transferase</keyword>
<keyword evidence="6 8" id="KW-1133">Transmembrane helix</keyword>
<keyword evidence="11" id="KW-1185">Reference proteome</keyword>
<dbReference type="InterPro" id="IPR038731">
    <property type="entry name" value="RgtA/B/C-like"/>
</dbReference>
<feature type="transmembrane region" description="Helical" evidence="8">
    <location>
        <begin position="283"/>
        <end position="300"/>
    </location>
</feature>
<evidence type="ECO:0000256" key="3">
    <source>
        <dbReference type="ARBA" id="ARBA00022676"/>
    </source>
</evidence>
<feature type="transmembrane region" description="Helical" evidence="8">
    <location>
        <begin position="395"/>
        <end position="415"/>
    </location>
</feature>
<dbReference type="Proteomes" id="UP000199662">
    <property type="component" value="Unassembled WGS sequence"/>
</dbReference>
<comment type="subcellular location">
    <subcellularLocation>
        <location evidence="1">Cell membrane</location>
        <topology evidence="1">Multi-pass membrane protein</topology>
    </subcellularLocation>
</comment>
<dbReference type="PANTHER" id="PTHR33908">
    <property type="entry name" value="MANNOSYLTRANSFERASE YKCB-RELATED"/>
    <property type="match status" value="1"/>
</dbReference>
<evidence type="ECO:0000313" key="11">
    <source>
        <dbReference type="Proteomes" id="UP000199662"/>
    </source>
</evidence>
<keyword evidence="3" id="KW-0328">Glycosyltransferase</keyword>
<evidence type="ECO:0000256" key="7">
    <source>
        <dbReference type="ARBA" id="ARBA00023136"/>
    </source>
</evidence>
<evidence type="ECO:0000256" key="8">
    <source>
        <dbReference type="SAM" id="Phobius"/>
    </source>
</evidence>
<feature type="domain" description="Glycosyltransferase RgtA/B/C/D-like" evidence="9">
    <location>
        <begin position="62"/>
        <end position="212"/>
    </location>
</feature>
<evidence type="ECO:0000256" key="5">
    <source>
        <dbReference type="ARBA" id="ARBA00022692"/>
    </source>
</evidence>
<feature type="transmembrane region" description="Helical" evidence="8">
    <location>
        <begin position="156"/>
        <end position="186"/>
    </location>
</feature>
<protein>
    <submittedName>
        <fullName evidence="10">4-amino-4-deoxy-L-arabinose transferase</fullName>
    </submittedName>
</protein>
<feature type="transmembrane region" description="Helical" evidence="8">
    <location>
        <begin position="83"/>
        <end position="104"/>
    </location>
</feature>
<evidence type="ECO:0000256" key="1">
    <source>
        <dbReference type="ARBA" id="ARBA00004651"/>
    </source>
</evidence>
<dbReference type="RefSeq" id="WP_091829577.1">
    <property type="nucleotide sequence ID" value="NZ_FNZK01000003.1"/>
</dbReference>
<evidence type="ECO:0000256" key="6">
    <source>
        <dbReference type="ARBA" id="ARBA00022989"/>
    </source>
</evidence>
<feature type="transmembrane region" description="Helical" evidence="8">
    <location>
        <begin position="248"/>
        <end position="271"/>
    </location>
</feature>
<dbReference type="GO" id="GO:0005886">
    <property type="term" value="C:plasma membrane"/>
    <property type="evidence" value="ECO:0007669"/>
    <property type="project" value="UniProtKB-SubCell"/>
</dbReference>
<keyword evidence="5 8" id="KW-0812">Transmembrane</keyword>